<evidence type="ECO:0000313" key="2">
    <source>
        <dbReference type="Proteomes" id="UP000494216"/>
    </source>
</evidence>
<protein>
    <submittedName>
        <fullName evidence="1">Uncharacterized protein</fullName>
    </submittedName>
</protein>
<dbReference type="AlphaFoldDB" id="A0A8S0WBB2"/>
<gene>
    <name evidence="1" type="ORF">METHB2_440019</name>
</gene>
<sequence>MKLQFNADLDFQRDAINAVTDIFEGQDTLQTNFR</sequence>
<reference evidence="1 2" key="1">
    <citation type="submission" date="2020-02" db="EMBL/GenBank/DDBJ databases">
        <authorList>
            <person name="Hogendoorn C."/>
        </authorList>
    </citation>
    <scope>NUCLEOTIDE SEQUENCE [LARGE SCALE GENOMIC DNA]</scope>
    <source>
        <strain evidence="1">METHB21</strain>
    </source>
</reference>
<keyword evidence="2" id="KW-1185">Reference proteome</keyword>
<comment type="caution">
    <text evidence="1">The sequence shown here is derived from an EMBL/GenBank/DDBJ whole genome shotgun (WGS) entry which is preliminary data.</text>
</comment>
<proteinExistence type="predicted"/>
<evidence type="ECO:0000313" key="1">
    <source>
        <dbReference type="EMBL" id="CAA9891573.1"/>
    </source>
</evidence>
<organism evidence="1 2">
    <name type="scientific">Candidatus Methylobacter favarea</name>
    <dbReference type="NCBI Taxonomy" id="2707345"/>
    <lineage>
        <taxon>Bacteria</taxon>
        <taxon>Pseudomonadati</taxon>
        <taxon>Pseudomonadota</taxon>
        <taxon>Gammaproteobacteria</taxon>
        <taxon>Methylococcales</taxon>
        <taxon>Methylococcaceae</taxon>
        <taxon>Methylobacter</taxon>
    </lineage>
</organism>
<dbReference type="Proteomes" id="UP000494216">
    <property type="component" value="Unassembled WGS sequence"/>
</dbReference>
<name>A0A8S0WBB2_9GAMM</name>
<accession>A0A8S0WBB2</accession>
<dbReference type="EMBL" id="CADCXN010000074">
    <property type="protein sequence ID" value="CAA9891573.1"/>
    <property type="molecule type" value="Genomic_DNA"/>
</dbReference>